<proteinExistence type="predicted"/>
<dbReference type="EMBL" id="BGZK01002231">
    <property type="protein sequence ID" value="GBP92004.1"/>
    <property type="molecule type" value="Genomic_DNA"/>
</dbReference>
<keyword evidence="2" id="KW-1185">Reference proteome</keyword>
<organism evidence="1 2">
    <name type="scientific">Eumeta variegata</name>
    <name type="common">Bagworm moth</name>
    <name type="synonym">Eumeta japonica</name>
    <dbReference type="NCBI Taxonomy" id="151549"/>
    <lineage>
        <taxon>Eukaryota</taxon>
        <taxon>Metazoa</taxon>
        <taxon>Ecdysozoa</taxon>
        <taxon>Arthropoda</taxon>
        <taxon>Hexapoda</taxon>
        <taxon>Insecta</taxon>
        <taxon>Pterygota</taxon>
        <taxon>Neoptera</taxon>
        <taxon>Endopterygota</taxon>
        <taxon>Lepidoptera</taxon>
        <taxon>Glossata</taxon>
        <taxon>Ditrysia</taxon>
        <taxon>Tineoidea</taxon>
        <taxon>Psychidae</taxon>
        <taxon>Oiketicinae</taxon>
        <taxon>Eumeta</taxon>
    </lineage>
</organism>
<dbReference type="AlphaFoldDB" id="A0A4C1ZY85"/>
<comment type="caution">
    <text evidence="1">The sequence shown here is derived from an EMBL/GenBank/DDBJ whole genome shotgun (WGS) entry which is preliminary data.</text>
</comment>
<evidence type="ECO:0000313" key="1">
    <source>
        <dbReference type="EMBL" id="GBP92004.1"/>
    </source>
</evidence>
<gene>
    <name evidence="1" type="ORF">EVAR_41601_1</name>
</gene>
<dbReference type="Proteomes" id="UP000299102">
    <property type="component" value="Unassembled WGS sequence"/>
</dbReference>
<accession>A0A4C1ZY85</accession>
<sequence length="121" mass="13229">MWANKQTSYLSGPFAIPPTVFPLSKLKRKFTSANMLPTLINTGGAAGSYQEQTEKNSPCLIWPFQPPRVTPLCLSNCGTALTALRAGPFLCYSRAQLRGITAASTSIFKEHDVSFGRIDNF</sequence>
<protein>
    <submittedName>
        <fullName evidence="1">Uncharacterized protein</fullName>
    </submittedName>
</protein>
<name>A0A4C1ZY85_EUMVA</name>
<evidence type="ECO:0000313" key="2">
    <source>
        <dbReference type="Proteomes" id="UP000299102"/>
    </source>
</evidence>
<reference evidence="1 2" key="1">
    <citation type="journal article" date="2019" name="Commun. Biol.">
        <title>The bagworm genome reveals a unique fibroin gene that provides high tensile strength.</title>
        <authorList>
            <person name="Kono N."/>
            <person name="Nakamura H."/>
            <person name="Ohtoshi R."/>
            <person name="Tomita M."/>
            <person name="Numata K."/>
            <person name="Arakawa K."/>
        </authorList>
    </citation>
    <scope>NUCLEOTIDE SEQUENCE [LARGE SCALE GENOMIC DNA]</scope>
</reference>